<accession>A0A9D4RCU3</accession>
<keyword evidence="2" id="KW-1185">Reference proteome</keyword>
<dbReference type="EMBL" id="JAIWYP010000002">
    <property type="protein sequence ID" value="KAH3862783.1"/>
    <property type="molecule type" value="Genomic_DNA"/>
</dbReference>
<comment type="caution">
    <text evidence="1">The sequence shown here is derived from an EMBL/GenBank/DDBJ whole genome shotgun (WGS) entry which is preliminary data.</text>
</comment>
<reference evidence="1" key="1">
    <citation type="journal article" date="2019" name="bioRxiv">
        <title>The Genome of the Zebra Mussel, Dreissena polymorpha: A Resource for Invasive Species Research.</title>
        <authorList>
            <person name="McCartney M.A."/>
            <person name="Auch B."/>
            <person name="Kono T."/>
            <person name="Mallez S."/>
            <person name="Zhang Y."/>
            <person name="Obille A."/>
            <person name="Becker A."/>
            <person name="Abrahante J.E."/>
            <person name="Garbe J."/>
            <person name="Badalamenti J.P."/>
            <person name="Herman A."/>
            <person name="Mangelson H."/>
            <person name="Liachko I."/>
            <person name="Sullivan S."/>
            <person name="Sone E.D."/>
            <person name="Koren S."/>
            <person name="Silverstein K.A.T."/>
            <person name="Beckman K.B."/>
            <person name="Gohl D.M."/>
        </authorList>
    </citation>
    <scope>NUCLEOTIDE SEQUENCE</scope>
    <source>
        <strain evidence="1">Duluth1</strain>
        <tissue evidence="1">Whole animal</tissue>
    </source>
</reference>
<dbReference type="AlphaFoldDB" id="A0A9D4RCU3"/>
<name>A0A9D4RCU3_DREPO</name>
<proteinExistence type="predicted"/>
<protein>
    <submittedName>
        <fullName evidence="1">Uncharacterized protein</fullName>
    </submittedName>
</protein>
<evidence type="ECO:0000313" key="1">
    <source>
        <dbReference type="EMBL" id="KAH3862783.1"/>
    </source>
</evidence>
<reference evidence="1" key="2">
    <citation type="submission" date="2020-11" db="EMBL/GenBank/DDBJ databases">
        <authorList>
            <person name="McCartney M.A."/>
            <person name="Auch B."/>
            <person name="Kono T."/>
            <person name="Mallez S."/>
            <person name="Becker A."/>
            <person name="Gohl D.M."/>
            <person name="Silverstein K.A.T."/>
            <person name="Koren S."/>
            <person name="Bechman K.B."/>
            <person name="Herman A."/>
            <person name="Abrahante J.E."/>
            <person name="Garbe J."/>
        </authorList>
    </citation>
    <scope>NUCLEOTIDE SEQUENCE</scope>
    <source>
        <strain evidence="1">Duluth1</strain>
        <tissue evidence="1">Whole animal</tissue>
    </source>
</reference>
<dbReference type="Proteomes" id="UP000828390">
    <property type="component" value="Unassembled WGS sequence"/>
</dbReference>
<organism evidence="1 2">
    <name type="scientific">Dreissena polymorpha</name>
    <name type="common">Zebra mussel</name>
    <name type="synonym">Mytilus polymorpha</name>
    <dbReference type="NCBI Taxonomy" id="45954"/>
    <lineage>
        <taxon>Eukaryota</taxon>
        <taxon>Metazoa</taxon>
        <taxon>Spiralia</taxon>
        <taxon>Lophotrochozoa</taxon>
        <taxon>Mollusca</taxon>
        <taxon>Bivalvia</taxon>
        <taxon>Autobranchia</taxon>
        <taxon>Heteroconchia</taxon>
        <taxon>Euheterodonta</taxon>
        <taxon>Imparidentia</taxon>
        <taxon>Neoheterodontei</taxon>
        <taxon>Myida</taxon>
        <taxon>Dreissenoidea</taxon>
        <taxon>Dreissenidae</taxon>
        <taxon>Dreissena</taxon>
    </lineage>
</organism>
<evidence type="ECO:0000313" key="2">
    <source>
        <dbReference type="Proteomes" id="UP000828390"/>
    </source>
</evidence>
<sequence length="118" mass="13561">MPRQTPKPVMASTSSTLAAAITRVGMPLSMPYPRSDKFINDGTTTAGDTAASTIWKYRYTKSRQEFSQFLFIVSLVNGLKRHSRVLFPRKNQYLMLLETSCDCYMSWTCMWRGRLFTN</sequence>
<gene>
    <name evidence="1" type="ORF">DPMN_025757</name>
</gene>